<dbReference type="EMBL" id="JAVDVI010000002">
    <property type="protein sequence ID" value="MDR6966595.1"/>
    <property type="molecule type" value="Genomic_DNA"/>
</dbReference>
<dbReference type="RefSeq" id="WP_310024264.1">
    <property type="nucleotide sequence ID" value="NZ_JAVDVI010000002.1"/>
</dbReference>
<proteinExistence type="predicted"/>
<comment type="caution">
    <text evidence="1">The sequence shown here is derived from an EMBL/GenBank/DDBJ whole genome shotgun (WGS) entry which is preliminary data.</text>
</comment>
<protein>
    <submittedName>
        <fullName evidence="1">Uncharacterized protein</fullName>
    </submittedName>
</protein>
<accession>A0ABU1TKT7</accession>
<dbReference type="PROSITE" id="PS51257">
    <property type="entry name" value="PROKAR_LIPOPROTEIN"/>
    <property type="match status" value="1"/>
</dbReference>
<keyword evidence="2" id="KW-1185">Reference proteome</keyword>
<gene>
    <name evidence="1" type="ORF">J2X31_000593</name>
</gene>
<dbReference type="Pfam" id="PF19765">
    <property type="entry name" value="DUF6252"/>
    <property type="match status" value="1"/>
</dbReference>
<reference evidence="1 2" key="1">
    <citation type="submission" date="2023-07" db="EMBL/GenBank/DDBJ databases">
        <title>Sorghum-associated microbial communities from plants grown in Nebraska, USA.</title>
        <authorList>
            <person name="Schachtman D."/>
        </authorList>
    </citation>
    <scope>NUCLEOTIDE SEQUENCE [LARGE SCALE GENOMIC DNA]</scope>
    <source>
        <strain evidence="1 2">3773</strain>
    </source>
</reference>
<organism evidence="1 2">
    <name type="scientific">Flavobacterium arsenatis</name>
    <dbReference type="NCBI Taxonomy" id="1484332"/>
    <lineage>
        <taxon>Bacteria</taxon>
        <taxon>Pseudomonadati</taxon>
        <taxon>Bacteroidota</taxon>
        <taxon>Flavobacteriia</taxon>
        <taxon>Flavobacteriales</taxon>
        <taxon>Flavobacteriaceae</taxon>
        <taxon>Flavobacterium</taxon>
    </lineage>
</organism>
<dbReference type="InterPro" id="IPR046219">
    <property type="entry name" value="DUF6252"/>
</dbReference>
<dbReference type="Proteomes" id="UP001255185">
    <property type="component" value="Unassembled WGS sequence"/>
</dbReference>
<evidence type="ECO:0000313" key="1">
    <source>
        <dbReference type="EMBL" id="MDR6966595.1"/>
    </source>
</evidence>
<name>A0ABU1TKT7_9FLAO</name>
<evidence type="ECO:0000313" key="2">
    <source>
        <dbReference type="Proteomes" id="UP001255185"/>
    </source>
</evidence>
<sequence>MKKIVSLLIILVLFTSCEENISSNSPSFQASKDNFMWRANDYTAVYNPLDSTLVMTAFKGLEVVKLYSYPVIINGTGASTFFENAIFELGNDDVNSAFYSFADRGVNFEYETGVSDVPNGEIVLENTINQKPGTISGKFRFDAPYVGASESAPERINFQNGVFYEIPITIGVNQ</sequence>